<dbReference type="Proteomes" id="UP001324427">
    <property type="component" value="Unassembled WGS sequence"/>
</dbReference>
<feature type="site" description="Important for catalytic activity, responsible for pKa modulation of the active site Glu and correct orientation of both the proton donor and substrate" evidence="4">
    <location>
        <position position="55"/>
    </location>
</feature>
<dbReference type="InterPro" id="IPR051795">
    <property type="entry name" value="Glycosyl_Hydrlase_43"/>
</dbReference>
<evidence type="ECO:0000256" key="1">
    <source>
        <dbReference type="ARBA" id="ARBA00009865"/>
    </source>
</evidence>
<gene>
    <name evidence="5" type="ORF">LTR36_008481</name>
</gene>
<accession>A0AAV9J7L0</accession>
<dbReference type="GO" id="GO:0004553">
    <property type="term" value="F:hydrolase activity, hydrolyzing O-glycosyl compounds"/>
    <property type="evidence" value="ECO:0007669"/>
    <property type="project" value="InterPro"/>
</dbReference>
<comment type="caution">
    <text evidence="5">The sequence shown here is derived from an EMBL/GenBank/DDBJ whole genome shotgun (WGS) entry which is preliminary data.</text>
</comment>
<evidence type="ECO:0000256" key="3">
    <source>
        <dbReference type="ARBA" id="ARBA00023295"/>
    </source>
</evidence>
<dbReference type="PANTHER" id="PTHR42812">
    <property type="entry name" value="BETA-XYLOSIDASE"/>
    <property type="match status" value="1"/>
</dbReference>
<protein>
    <recommendedName>
        <fullName evidence="7">Glycoside hydrolase family 43 protein</fullName>
    </recommendedName>
</protein>
<dbReference type="GO" id="GO:0005975">
    <property type="term" value="P:carbohydrate metabolic process"/>
    <property type="evidence" value="ECO:0007669"/>
    <property type="project" value="InterPro"/>
</dbReference>
<dbReference type="CDD" id="cd08999">
    <property type="entry name" value="GH43_ABN-like"/>
    <property type="match status" value="1"/>
</dbReference>
<comment type="similarity">
    <text evidence="1">Belongs to the glycosyl hydrolase 43 family.</text>
</comment>
<dbReference type="Gene3D" id="2.115.10.20">
    <property type="entry name" value="Glycosyl hydrolase domain, family 43"/>
    <property type="match status" value="1"/>
</dbReference>
<evidence type="ECO:0008006" key="7">
    <source>
        <dbReference type="Google" id="ProtNLM"/>
    </source>
</evidence>
<keyword evidence="6" id="KW-1185">Reference proteome</keyword>
<organism evidence="5 6">
    <name type="scientific">Oleoguttula mirabilis</name>
    <dbReference type="NCBI Taxonomy" id="1507867"/>
    <lineage>
        <taxon>Eukaryota</taxon>
        <taxon>Fungi</taxon>
        <taxon>Dikarya</taxon>
        <taxon>Ascomycota</taxon>
        <taxon>Pezizomycotina</taxon>
        <taxon>Dothideomycetes</taxon>
        <taxon>Dothideomycetidae</taxon>
        <taxon>Mycosphaerellales</taxon>
        <taxon>Teratosphaeriaceae</taxon>
        <taxon>Oleoguttula</taxon>
    </lineage>
</organism>
<evidence type="ECO:0000256" key="2">
    <source>
        <dbReference type="ARBA" id="ARBA00022801"/>
    </source>
</evidence>
<keyword evidence="2" id="KW-0378">Hydrolase</keyword>
<dbReference type="EMBL" id="JAVFHQ010000059">
    <property type="protein sequence ID" value="KAK4540973.1"/>
    <property type="molecule type" value="Genomic_DNA"/>
</dbReference>
<reference evidence="5 6" key="1">
    <citation type="submission" date="2021-11" db="EMBL/GenBank/DDBJ databases">
        <title>Black yeast isolated from Biological Soil Crust.</title>
        <authorList>
            <person name="Kurbessoian T."/>
        </authorList>
    </citation>
    <scope>NUCLEOTIDE SEQUENCE [LARGE SCALE GENOMIC DNA]</scope>
    <source>
        <strain evidence="5 6">CCFEE 5522</strain>
    </source>
</reference>
<name>A0AAV9J7L0_9PEZI</name>
<evidence type="ECO:0000256" key="4">
    <source>
        <dbReference type="PIRSR" id="PIRSR606710-2"/>
    </source>
</evidence>
<sequence>MQDDGSFVMYYSASTTSDTSKHCVGAATASTVTGPYTAVGSSALICPLSQGGAIDAAGYDDNGERYIVYKVDGNSIGHGGACVSPYVATPLILQPVASDGHTLQGSATTLLNNNGASDEGIVEAPSLVKSGSTYVLFFSSGCYTTGAYNVNYATASSITGGYTRAASPLFATGTDGLTAPGGPDIYKDGEHLLFHADDGSGRALYQAVVTISGTEVTA</sequence>
<proteinExistence type="inferred from homology"/>
<dbReference type="AlphaFoldDB" id="A0AAV9J7L0"/>
<keyword evidence="3" id="KW-0326">Glycosidase</keyword>
<dbReference type="PANTHER" id="PTHR42812:SF5">
    <property type="entry name" value="ENDO-ARABINASE"/>
    <property type="match status" value="1"/>
</dbReference>
<dbReference type="SUPFAM" id="SSF75005">
    <property type="entry name" value="Arabinanase/levansucrase/invertase"/>
    <property type="match status" value="1"/>
</dbReference>
<evidence type="ECO:0000313" key="5">
    <source>
        <dbReference type="EMBL" id="KAK4540973.1"/>
    </source>
</evidence>
<dbReference type="Pfam" id="PF04616">
    <property type="entry name" value="Glyco_hydro_43"/>
    <property type="match status" value="1"/>
</dbReference>
<evidence type="ECO:0000313" key="6">
    <source>
        <dbReference type="Proteomes" id="UP001324427"/>
    </source>
</evidence>
<dbReference type="InterPro" id="IPR023296">
    <property type="entry name" value="Glyco_hydro_beta-prop_sf"/>
</dbReference>
<dbReference type="InterPro" id="IPR006710">
    <property type="entry name" value="Glyco_hydro_43"/>
</dbReference>